<name>A0A3E2W374_CLOIN</name>
<accession>A0A3E2W374</accession>
<comment type="caution">
    <text evidence="1">The sequence shown here is derived from an EMBL/GenBank/DDBJ whole genome shotgun (WGS) entry which is preliminary data.</text>
</comment>
<dbReference type="AlphaFoldDB" id="A0A3E2W374"/>
<sequence>MKQIVVLGNDGVDMAMSYLKHHAIAQTYFTFIGDENADENFMRDEDTGNQLQKAGLQFTCRKSKGEPQDCHALVYADEVLLVDVDKRRKQCTDYLKAVFLMRAKTNAGQPLTMWYRKEEQEQALCLLKAVHQTMQEEGSAWFHQMVKLQEL</sequence>
<dbReference type="Proteomes" id="UP000260025">
    <property type="component" value="Unassembled WGS sequence"/>
</dbReference>
<proteinExistence type="predicted"/>
<dbReference type="RefSeq" id="WP_117441800.1">
    <property type="nucleotide sequence ID" value="NZ_JAJFEN010000008.1"/>
</dbReference>
<gene>
    <name evidence="1" type="ORF">DXA38_02335</name>
</gene>
<dbReference type="EMBL" id="QVEV01000002">
    <property type="protein sequence ID" value="RGC18555.1"/>
    <property type="molecule type" value="Genomic_DNA"/>
</dbReference>
<dbReference type="OrthoDB" id="1655933at2"/>
<reference evidence="1 2" key="1">
    <citation type="submission" date="2018-08" db="EMBL/GenBank/DDBJ databases">
        <title>A genome reference for cultivated species of the human gut microbiota.</title>
        <authorList>
            <person name="Zou Y."/>
            <person name="Xue W."/>
            <person name="Luo G."/>
        </authorList>
    </citation>
    <scope>NUCLEOTIDE SEQUENCE [LARGE SCALE GENOMIC DNA]</scope>
    <source>
        <strain evidence="1 2">OF01-2LB</strain>
    </source>
</reference>
<organism evidence="1 2">
    <name type="scientific">Clostridium innocuum</name>
    <dbReference type="NCBI Taxonomy" id="1522"/>
    <lineage>
        <taxon>Bacteria</taxon>
        <taxon>Bacillati</taxon>
        <taxon>Bacillota</taxon>
        <taxon>Clostridia</taxon>
        <taxon>Eubacteriales</taxon>
        <taxon>Clostridiaceae</taxon>
        <taxon>Clostridium</taxon>
    </lineage>
</organism>
<evidence type="ECO:0000313" key="2">
    <source>
        <dbReference type="Proteomes" id="UP000260025"/>
    </source>
</evidence>
<protein>
    <submittedName>
        <fullName evidence="1">Uncharacterized protein</fullName>
    </submittedName>
</protein>
<evidence type="ECO:0000313" key="1">
    <source>
        <dbReference type="EMBL" id="RGC18555.1"/>
    </source>
</evidence>